<sequence>MRCPLLDDGPILHHNAVKVAMQQSIPYGLKPWNRGLLTCTEDCGTCLLACCVPCLTHGQIMEREGDSCAGAGLVYMIAAMFGFGSCIACSRRQGVRQRRGIQGDCCSDYMTVCCCEPCAQTQEWNEVTKFPMAINAAGAVVIMQQPPATVVVQQQGYPQQYGAPPQMAGYPAPQMAYQPQPPPAQYP</sequence>
<evidence type="ECO:0000313" key="2">
    <source>
        <dbReference type="EMBL" id="KXS13296.1"/>
    </source>
</evidence>
<dbReference type="STRING" id="1344416.A0A139A954"/>
<dbReference type="InterPro" id="IPR006461">
    <property type="entry name" value="PLAC_motif_containing"/>
</dbReference>
<keyword evidence="3" id="KW-1185">Reference proteome</keyword>
<proteinExistence type="predicted"/>
<accession>A0A139A954</accession>
<dbReference type="Proteomes" id="UP000070544">
    <property type="component" value="Unassembled WGS sequence"/>
</dbReference>
<feature type="transmembrane region" description="Helical" evidence="1">
    <location>
        <begin position="69"/>
        <end position="89"/>
    </location>
</feature>
<gene>
    <name evidence="2" type="ORF">M427DRAFT_382400</name>
</gene>
<dbReference type="NCBIfam" id="TIGR01571">
    <property type="entry name" value="A_thal_Cys_rich"/>
    <property type="match status" value="1"/>
</dbReference>
<dbReference type="EMBL" id="KQ965780">
    <property type="protein sequence ID" value="KXS13296.1"/>
    <property type="molecule type" value="Genomic_DNA"/>
</dbReference>
<reference evidence="2 3" key="1">
    <citation type="journal article" date="2015" name="Genome Biol. Evol.">
        <title>Phylogenomic analyses indicate that early fungi evolved digesting cell walls of algal ancestors of land plants.</title>
        <authorList>
            <person name="Chang Y."/>
            <person name="Wang S."/>
            <person name="Sekimoto S."/>
            <person name="Aerts A.L."/>
            <person name="Choi C."/>
            <person name="Clum A."/>
            <person name="LaButti K.M."/>
            <person name="Lindquist E.A."/>
            <person name="Yee Ngan C."/>
            <person name="Ohm R.A."/>
            <person name="Salamov A.A."/>
            <person name="Grigoriev I.V."/>
            <person name="Spatafora J.W."/>
            <person name="Berbee M.L."/>
        </authorList>
    </citation>
    <scope>NUCLEOTIDE SEQUENCE [LARGE SCALE GENOMIC DNA]</scope>
    <source>
        <strain evidence="2 3">JEL478</strain>
    </source>
</reference>
<organism evidence="2 3">
    <name type="scientific">Gonapodya prolifera (strain JEL478)</name>
    <name type="common">Monoblepharis prolifera</name>
    <dbReference type="NCBI Taxonomy" id="1344416"/>
    <lineage>
        <taxon>Eukaryota</taxon>
        <taxon>Fungi</taxon>
        <taxon>Fungi incertae sedis</taxon>
        <taxon>Chytridiomycota</taxon>
        <taxon>Chytridiomycota incertae sedis</taxon>
        <taxon>Monoblepharidomycetes</taxon>
        <taxon>Monoblepharidales</taxon>
        <taxon>Gonapodyaceae</taxon>
        <taxon>Gonapodya</taxon>
    </lineage>
</organism>
<dbReference type="OrthoDB" id="1045822at2759"/>
<keyword evidence="1" id="KW-0812">Transmembrane</keyword>
<keyword evidence="1" id="KW-0472">Membrane</keyword>
<name>A0A139A954_GONPJ</name>
<evidence type="ECO:0000256" key="1">
    <source>
        <dbReference type="SAM" id="Phobius"/>
    </source>
</evidence>
<dbReference type="PANTHER" id="PTHR15907">
    <property type="entry name" value="DUF614 FAMILY PROTEIN-RELATED"/>
    <property type="match status" value="1"/>
</dbReference>
<protein>
    <submittedName>
        <fullName evidence="2">PLAC8-domain-containing protein</fullName>
    </submittedName>
</protein>
<dbReference type="Pfam" id="PF04749">
    <property type="entry name" value="PLAC8"/>
    <property type="match status" value="1"/>
</dbReference>
<keyword evidence="1" id="KW-1133">Transmembrane helix</keyword>
<evidence type="ECO:0000313" key="3">
    <source>
        <dbReference type="Proteomes" id="UP000070544"/>
    </source>
</evidence>
<dbReference type="AlphaFoldDB" id="A0A139A954"/>